<name>A0AAV9S9R1_9TELE</name>
<proteinExistence type="predicted"/>
<dbReference type="EMBL" id="JAHHUM010000666">
    <property type="protein sequence ID" value="KAK5617800.1"/>
    <property type="molecule type" value="Genomic_DNA"/>
</dbReference>
<feature type="region of interest" description="Disordered" evidence="1">
    <location>
        <begin position="1"/>
        <end position="20"/>
    </location>
</feature>
<dbReference type="Proteomes" id="UP001311232">
    <property type="component" value="Unassembled WGS sequence"/>
</dbReference>
<comment type="caution">
    <text evidence="2">The sequence shown here is derived from an EMBL/GenBank/DDBJ whole genome shotgun (WGS) entry which is preliminary data.</text>
</comment>
<organism evidence="2 3">
    <name type="scientific">Crenichthys baileyi</name>
    <name type="common">White River springfish</name>
    <dbReference type="NCBI Taxonomy" id="28760"/>
    <lineage>
        <taxon>Eukaryota</taxon>
        <taxon>Metazoa</taxon>
        <taxon>Chordata</taxon>
        <taxon>Craniata</taxon>
        <taxon>Vertebrata</taxon>
        <taxon>Euteleostomi</taxon>
        <taxon>Actinopterygii</taxon>
        <taxon>Neopterygii</taxon>
        <taxon>Teleostei</taxon>
        <taxon>Neoteleostei</taxon>
        <taxon>Acanthomorphata</taxon>
        <taxon>Ovalentaria</taxon>
        <taxon>Atherinomorphae</taxon>
        <taxon>Cyprinodontiformes</taxon>
        <taxon>Goodeidae</taxon>
        <taxon>Crenichthys</taxon>
    </lineage>
</organism>
<keyword evidence="3" id="KW-1185">Reference proteome</keyword>
<protein>
    <submittedName>
        <fullName evidence="2">Uncharacterized protein</fullName>
    </submittedName>
</protein>
<reference evidence="2 3" key="1">
    <citation type="submission" date="2021-06" db="EMBL/GenBank/DDBJ databases">
        <authorList>
            <person name="Palmer J.M."/>
        </authorList>
    </citation>
    <scope>NUCLEOTIDE SEQUENCE [LARGE SCALE GENOMIC DNA]</scope>
    <source>
        <strain evidence="2 3">MEX-2019</strain>
        <tissue evidence="2">Muscle</tissue>
    </source>
</reference>
<evidence type="ECO:0000313" key="2">
    <source>
        <dbReference type="EMBL" id="KAK5617800.1"/>
    </source>
</evidence>
<accession>A0AAV9S9R1</accession>
<evidence type="ECO:0000256" key="1">
    <source>
        <dbReference type="SAM" id="MobiDB-lite"/>
    </source>
</evidence>
<dbReference type="AlphaFoldDB" id="A0AAV9S9R1"/>
<evidence type="ECO:0000313" key="3">
    <source>
        <dbReference type="Proteomes" id="UP001311232"/>
    </source>
</evidence>
<gene>
    <name evidence="2" type="ORF">CRENBAI_026565</name>
</gene>
<sequence length="115" mass="12612">MKSQSESGLSGRRKGDSRGWEEALVNGSGSEVCCGCARMGCTVSFICCEEDFLQMPLYQHEDEKKKEPVSYVKAEEHGGTELFFYLSESEIFHMFSSSELSVKINGAPISPVASA</sequence>